<keyword evidence="1" id="KW-1133">Transmembrane helix</keyword>
<keyword evidence="1" id="KW-0812">Transmembrane</keyword>
<dbReference type="EnsemblMetazoa" id="XM_019909340.1">
    <property type="protein sequence ID" value="XP_019764899.1"/>
    <property type="gene ID" value="LOC109540849"/>
</dbReference>
<reference evidence="2" key="2">
    <citation type="submission" date="2024-08" db="UniProtKB">
        <authorList>
            <consortium name="EnsemblMetazoa"/>
        </authorList>
    </citation>
    <scope>IDENTIFICATION</scope>
</reference>
<accession>A0AAR5PV58</accession>
<keyword evidence="3" id="KW-1185">Reference proteome</keyword>
<protein>
    <submittedName>
        <fullName evidence="2">Uncharacterized protein</fullName>
    </submittedName>
</protein>
<organism evidence="2 3">
    <name type="scientific">Dendroctonus ponderosae</name>
    <name type="common">Mountain pine beetle</name>
    <dbReference type="NCBI Taxonomy" id="77166"/>
    <lineage>
        <taxon>Eukaryota</taxon>
        <taxon>Metazoa</taxon>
        <taxon>Ecdysozoa</taxon>
        <taxon>Arthropoda</taxon>
        <taxon>Hexapoda</taxon>
        <taxon>Insecta</taxon>
        <taxon>Pterygota</taxon>
        <taxon>Neoptera</taxon>
        <taxon>Endopterygota</taxon>
        <taxon>Coleoptera</taxon>
        <taxon>Polyphaga</taxon>
        <taxon>Cucujiformia</taxon>
        <taxon>Curculionidae</taxon>
        <taxon>Scolytinae</taxon>
        <taxon>Dendroctonus</taxon>
    </lineage>
</organism>
<keyword evidence="1" id="KW-0472">Membrane</keyword>
<name>A0AAR5PV58_DENPD</name>
<evidence type="ECO:0000313" key="3">
    <source>
        <dbReference type="Proteomes" id="UP000019118"/>
    </source>
</evidence>
<evidence type="ECO:0000313" key="2">
    <source>
        <dbReference type="EnsemblMetazoa" id="XP_019764899.1"/>
    </source>
</evidence>
<dbReference type="Proteomes" id="UP000019118">
    <property type="component" value="Unassembled WGS sequence"/>
</dbReference>
<feature type="transmembrane region" description="Helical" evidence="1">
    <location>
        <begin position="37"/>
        <end position="57"/>
    </location>
</feature>
<dbReference type="AlphaFoldDB" id="A0AAR5PV58"/>
<evidence type="ECO:0000256" key="1">
    <source>
        <dbReference type="SAM" id="Phobius"/>
    </source>
</evidence>
<reference evidence="3" key="1">
    <citation type="journal article" date="2013" name="Genome Biol.">
        <title>Draft genome of the mountain pine beetle, Dendroctonus ponderosae Hopkins, a major forest pest.</title>
        <authorList>
            <person name="Keeling C.I."/>
            <person name="Yuen M.M."/>
            <person name="Liao N.Y."/>
            <person name="Docking T.R."/>
            <person name="Chan S.K."/>
            <person name="Taylor G.A."/>
            <person name="Palmquist D.L."/>
            <person name="Jackman S.D."/>
            <person name="Nguyen A."/>
            <person name="Li M."/>
            <person name="Henderson H."/>
            <person name="Janes J.K."/>
            <person name="Zhao Y."/>
            <person name="Pandoh P."/>
            <person name="Moore R."/>
            <person name="Sperling F.A."/>
            <person name="Huber D.P."/>
            <person name="Birol I."/>
            <person name="Jones S.J."/>
            <person name="Bohlmann J."/>
        </authorList>
    </citation>
    <scope>NUCLEOTIDE SEQUENCE</scope>
</reference>
<sequence length="181" mass="20703">MPDQESIETTRLLHTHQPPYVFGSSLARKRRVRQFQCCLWSILLVGFLASLVITIAYTTNLPVDAEKETASTSNETDLISVDTFITLFNNTWPLEDQVEMKTNDRGNWDHAMQEGEMFLESKDSIEKNASSLPIDSPSYRHQRVMGTSDKARELSRKGYQLEGAARFLYGNQTKSRKEFTC</sequence>
<proteinExistence type="predicted"/>